<feature type="compositionally biased region" description="Low complexity" evidence="11">
    <location>
        <begin position="244"/>
        <end position="266"/>
    </location>
</feature>
<gene>
    <name evidence="13" type="ORF">PHSY_002032</name>
</gene>
<feature type="transmembrane region" description="Helical" evidence="10">
    <location>
        <begin position="134"/>
        <end position="153"/>
    </location>
</feature>
<dbReference type="AlphaFoldDB" id="R9P024"/>
<feature type="transmembrane region" description="Helical" evidence="10">
    <location>
        <begin position="106"/>
        <end position="122"/>
    </location>
</feature>
<dbReference type="Pfam" id="PF01529">
    <property type="entry name" value="DHHC"/>
    <property type="match status" value="1"/>
</dbReference>
<evidence type="ECO:0000256" key="11">
    <source>
        <dbReference type="SAM" id="MobiDB-lite"/>
    </source>
</evidence>
<dbReference type="InterPro" id="IPR039859">
    <property type="entry name" value="PFA4/ZDH16/20/ERF2-like"/>
</dbReference>
<keyword evidence="3 10" id="KW-0812">Transmembrane</keyword>
<feature type="transmembrane region" description="Helical" evidence="10">
    <location>
        <begin position="61"/>
        <end position="86"/>
    </location>
</feature>
<dbReference type="EMBL" id="DF238784">
    <property type="protein sequence ID" value="GAC94461.1"/>
    <property type="molecule type" value="Genomic_DNA"/>
</dbReference>
<comment type="subcellular location">
    <subcellularLocation>
        <location evidence="1">Membrane</location>
        <topology evidence="1">Multi-pass membrane protein</topology>
    </subcellularLocation>
</comment>
<evidence type="ECO:0000256" key="7">
    <source>
        <dbReference type="ARBA" id="ARBA00023288"/>
    </source>
</evidence>
<keyword evidence="2 10" id="KW-0808">Transferase</keyword>
<evidence type="ECO:0000259" key="12">
    <source>
        <dbReference type="Pfam" id="PF01529"/>
    </source>
</evidence>
<comment type="catalytic activity">
    <reaction evidence="9 10">
        <text>L-cysteinyl-[protein] + hexadecanoyl-CoA = S-hexadecanoyl-L-cysteinyl-[protein] + CoA</text>
        <dbReference type="Rhea" id="RHEA:36683"/>
        <dbReference type="Rhea" id="RHEA-COMP:10131"/>
        <dbReference type="Rhea" id="RHEA-COMP:11032"/>
        <dbReference type="ChEBI" id="CHEBI:29950"/>
        <dbReference type="ChEBI" id="CHEBI:57287"/>
        <dbReference type="ChEBI" id="CHEBI:57379"/>
        <dbReference type="ChEBI" id="CHEBI:74151"/>
        <dbReference type="EC" id="2.3.1.225"/>
    </reaction>
</comment>
<dbReference type="HOGENOM" id="CLU_464591_0_0_1"/>
<dbReference type="GO" id="GO:0016020">
    <property type="term" value="C:membrane"/>
    <property type="evidence" value="ECO:0007669"/>
    <property type="project" value="UniProtKB-SubCell"/>
</dbReference>
<evidence type="ECO:0000256" key="5">
    <source>
        <dbReference type="ARBA" id="ARBA00023136"/>
    </source>
</evidence>
<feature type="domain" description="Palmitoyltransferase DHHC" evidence="12">
    <location>
        <begin position="427"/>
        <end position="541"/>
    </location>
</feature>
<sequence length="644" mass="71502">MNSNDPTVLIRITVTARTLRTRTLLLCENNTGRSKTRFITMRAIAKIVHTSFRRVERAADWLTGCAGPVFVAICIILVAGGVWTFFTTMFLELAPVPTELANLFHTYSPAHIALGLVPTLLDSTTKDPIATLRFFFWLAFCLYIVYSIGWHYYMACTVPPGSVCDGLGDVFPERRSGPGSNIWWARYRARAATASGPKENGLKSDSPHVIAHGQPEAAAPVRVSSVADLRKLNKALDGLDSNRARSASVTVGSRSSSGVSVPFVPSHRSSNSSEAGTPRIWPKSDLPLSIHDLNPSLVSTPAPLDSEPSANPLFVRAAARQSQDGHVRDTALPERQTECHDEMDHDDDDDEDLFPLAGMCHKCPKIPLVKALTVLPPELRKIEKQIRTNKPSQTFNPKLSADDVDEGEAEVQRWLGDEASIKLVAPPKPERSHHCRACKTCALKFDHHCPWLNQCVGLGNERYFVLFMAWLSFGCSIVVWSGVGVMKQSLSWNGKWDYPYTPRVLVMLLFILALVMGAALAVMAGWQLILVSRGETSVESQDNTHYRELAEKRGQQFVNVYDVGRWRNLELFFNVGEGSPYAWYTVLLPMRVPPYSDGWHFAKRRGLGGKHAGIELQEQLTDEEFDDEHYENGAAAKHVKIPAS</sequence>
<protein>
    <recommendedName>
        <fullName evidence="10">Palmitoyltransferase</fullName>
        <ecNumber evidence="10">2.3.1.225</ecNumber>
    </recommendedName>
</protein>
<keyword evidence="7" id="KW-0449">Lipoprotein</keyword>
<dbReference type="STRING" id="1305764.R9P024"/>
<comment type="domain">
    <text evidence="10">The DHHC domain is required for palmitoyltransferase activity.</text>
</comment>
<accession>R9P024</accession>
<keyword evidence="8 10" id="KW-0012">Acyltransferase</keyword>
<feature type="region of interest" description="Disordered" evidence="11">
    <location>
        <begin position="243"/>
        <end position="280"/>
    </location>
</feature>
<evidence type="ECO:0000256" key="8">
    <source>
        <dbReference type="ARBA" id="ARBA00023315"/>
    </source>
</evidence>
<evidence type="ECO:0000313" key="13">
    <source>
        <dbReference type="EMBL" id="GAC94461.1"/>
    </source>
</evidence>
<dbReference type="Proteomes" id="UP000014071">
    <property type="component" value="Unassembled WGS sequence"/>
</dbReference>
<evidence type="ECO:0000256" key="9">
    <source>
        <dbReference type="ARBA" id="ARBA00048048"/>
    </source>
</evidence>
<evidence type="ECO:0000256" key="6">
    <source>
        <dbReference type="ARBA" id="ARBA00023139"/>
    </source>
</evidence>
<evidence type="ECO:0000256" key="4">
    <source>
        <dbReference type="ARBA" id="ARBA00022989"/>
    </source>
</evidence>
<feature type="transmembrane region" description="Helical" evidence="10">
    <location>
        <begin position="463"/>
        <end position="483"/>
    </location>
</feature>
<proteinExistence type="inferred from homology"/>
<dbReference type="EC" id="2.3.1.225" evidence="10"/>
<organism evidence="13 14">
    <name type="scientific">Pseudozyma hubeiensis (strain SY62)</name>
    <name type="common">Yeast</name>
    <dbReference type="NCBI Taxonomy" id="1305764"/>
    <lineage>
        <taxon>Eukaryota</taxon>
        <taxon>Fungi</taxon>
        <taxon>Dikarya</taxon>
        <taxon>Basidiomycota</taxon>
        <taxon>Ustilaginomycotina</taxon>
        <taxon>Ustilaginomycetes</taxon>
        <taxon>Ustilaginales</taxon>
        <taxon>Ustilaginaceae</taxon>
        <taxon>Pseudozyma</taxon>
    </lineage>
</organism>
<dbReference type="PANTHER" id="PTHR12246">
    <property type="entry name" value="PALMITOYLTRANSFERASE ZDHHC16"/>
    <property type="match status" value="1"/>
</dbReference>
<dbReference type="PROSITE" id="PS50216">
    <property type="entry name" value="DHHC"/>
    <property type="match status" value="1"/>
</dbReference>
<evidence type="ECO:0000256" key="1">
    <source>
        <dbReference type="ARBA" id="ARBA00004141"/>
    </source>
</evidence>
<comment type="similarity">
    <text evidence="10">Belongs to the DHHC palmitoyltransferase family.</text>
</comment>
<keyword evidence="6" id="KW-0564">Palmitate</keyword>
<feature type="transmembrane region" description="Helical" evidence="10">
    <location>
        <begin position="504"/>
        <end position="529"/>
    </location>
</feature>
<evidence type="ECO:0000313" key="14">
    <source>
        <dbReference type="Proteomes" id="UP000014071"/>
    </source>
</evidence>
<dbReference type="InterPro" id="IPR001594">
    <property type="entry name" value="Palmitoyltrfase_DHHC"/>
</dbReference>
<dbReference type="GO" id="GO:0019706">
    <property type="term" value="F:protein-cysteine S-palmitoyltransferase activity"/>
    <property type="evidence" value="ECO:0007669"/>
    <property type="project" value="UniProtKB-EC"/>
</dbReference>
<name>R9P024_PSEHS</name>
<evidence type="ECO:0000256" key="3">
    <source>
        <dbReference type="ARBA" id="ARBA00022692"/>
    </source>
</evidence>
<dbReference type="eggNOG" id="KOG1313">
    <property type="taxonomic scope" value="Eukaryota"/>
</dbReference>
<keyword evidence="14" id="KW-1185">Reference proteome</keyword>
<keyword evidence="4 10" id="KW-1133">Transmembrane helix</keyword>
<evidence type="ECO:0000256" key="10">
    <source>
        <dbReference type="RuleBase" id="RU079119"/>
    </source>
</evidence>
<keyword evidence="5 10" id="KW-0472">Membrane</keyword>
<dbReference type="OrthoDB" id="9909019at2759"/>
<reference evidence="14" key="1">
    <citation type="journal article" date="2013" name="Genome Announc.">
        <title>Draft genome sequence of the basidiomycetous yeast-like fungus Pseudozyma hubeiensis SY62, which produces an abundant amount of the biosurfactant mannosylerythritol lipids.</title>
        <authorList>
            <person name="Konishi M."/>
            <person name="Hatada Y."/>
            <person name="Horiuchi J."/>
        </authorList>
    </citation>
    <scope>NUCLEOTIDE SEQUENCE [LARGE SCALE GENOMIC DNA]</scope>
    <source>
        <strain evidence="14">SY62</strain>
    </source>
</reference>
<evidence type="ECO:0000256" key="2">
    <source>
        <dbReference type="ARBA" id="ARBA00022679"/>
    </source>
</evidence>
<dbReference type="RefSeq" id="XP_012188048.1">
    <property type="nucleotide sequence ID" value="XM_012332658.1"/>
</dbReference>
<dbReference type="GeneID" id="24107327"/>